<dbReference type="AlphaFoldDB" id="A0A2K3CPR5"/>
<dbReference type="InParanoid" id="A0A2K3CPR5"/>
<name>A0A2K3CPR5_CHLRE</name>
<gene>
    <name evidence="1" type="ORF">CHLRE_17g713305v5</name>
</gene>
<dbReference type="EMBL" id="CM008978">
    <property type="protein sequence ID" value="PNW70281.1"/>
    <property type="molecule type" value="Genomic_DNA"/>
</dbReference>
<dbReference type="RefSeq" id="XP_042914582.1">
    <property type="nucleotide sequence ID" value="XM_043072123.1"/>
</dbReference>
<proteinExistence type="predicted"/>
<reference evidence="1 2" key="1">
    <citation type="journal article" date="2007" name="Science">
        <title>The Chlamydomonas genome reveals the evolution of key animal and plant functions.</title>
        <authorList>
            <person name="Merchant S.S."/>
            <person name="Prochnik S.E."/>
            <person name="Vallon O."/>
            <person name="Harris E.H."/>
            <person name="Karpowicz S.J."/>
            <person name="Witman G.B."/>
            <person name="Terry A."/>
            <person name="Salamov A."/>
            <person name="Fritz-Laylin L.K."/>
            <person name="Marechal-Drouard L."/>
            <person name="Marshall W.F."/>
            <person name="Qu L.H."/>
            <person name="Nelson D.R."/>
            <person name="Sanderfoot A.A."/>
            <person name="Spalding M.H."/>
            <person name="Kapitonov V.V."/>
            <person name="Ren Q."/>
            <person name="Ferris P."/>
            <person name="Lindquist E."/>
            <person name="Shapiro H."/>
            <person name="Lucas S.M."/>
            <person name="Grimwood J."/>
            <person name="Schmutz J."/>
            <person name="Cardol P."/>
            <person name="Cerutti H."/>
            <person name="Chanfreau G."/>
            <person name="Chen C.L."/>
            <person name="Cognat V."/>
            <person name="Croft M.T."/>
            <person name="Dent R."/>
            <person name="Dutcher S."/>
            <person name="Fernandez E."/>
            <person name="Fukuzawa H."/>
            <person name="Gonzalez-Ballester D."/>
            <person name="Gonzalez-Halphen D."/>
            <person name="Hallmann A."/>
            <person name="Hanikenne M."/>
            <person name="Hippler M."/>
            <person name="Inwood W."/>
            <person name="Jabbari K."/>
            <person name="Kalanon M."/>
            <person name="Kuras R."/>
            <person name="Lefebvre P.A."/>
            <person name="Lemaire S.D."/>
            <person name="Lobanov A.V."/>
            <person name="Lohr M."/>
            <person name="Manuell A."/>
            <person name="Meier I."/>
            <person name="Mets L."/>
            <person name="Mittag M."/>
            <person name="Mittelmeier T."/>
            <person name="Moroney J.V."/>
            <person name="Moseley J."/>
            <person name="Napoli C."/>
            <person name="Nedelcu A.M."/>
            <person name="Niyogi K."/>
            <person name="Novoselov S.V."/>
            <person name="Paulsen I.T."/>
            <person name="Pazour G."/>
            <person name="Purton S."/>
            <person name="Ral J.P."/>
            <person name="Riano-Pachon D.M."/>
            <person name="Riekhof W."/>
            <person name="Rymarquis L."/>
            <person name="Schroda M."/>
            <person name="Stern D."/>
            <person name="Umen J."/>
            <person name="Willows R."/>
            <person name="Wilson N."/>
            <person name="Zimmer S.L."/>
            <person name="Allmer J."/>
            <person name="Balk J."/>
            <person name="Bisova K."/>
            <person name="Chen C.J."/>
            <person name="Elias M."/>
            <person name="Gendler K."/>
            <person name="Hauser C."/>
            <person name="Lamb M.R."/>
            <person name="Ledford H."/>
            <person name="Long J.C."/>
            <person name="Minagawa J."/>
            <person name="Page M.D."/>
            <person name="Pan J."/>
            <person name="Pootakham W."/>
            <person name="Roje S."/>
            <person name="Rose A."/>
            <person name="Stahlberg E."/>
            <person name="Terauchi A.M."/>
            <person name="Yang P."/>
            <person name="Ball S."/>
            <person name="Bowler C."/>
            <person name="Dieckmann C.L."/>
            <person name="Gladyshev V.N."/>
            <person name="Green P."/>
            <person name="Jorgensen R."/>
            <person name="Mayfield S."/>
            <person name="Mueller-Roeber B."/>
            <person name="Rajamani S."/>
            <person name="Sayre R.T."/>
            <person name="Brokstein P."/>
            <person name="Dubchak I."/>
            <person name="Goodstein D."/>
            <person name="Hornick L."/>
            <person name="Huang Y.W."/>
            <person name="Jhaveri J."/>
            <person name="Luo Y."/>
            <person name="Martinez D."/>
            <person name="Ngau W.C."/>
            <person name="Otillar B."/>
            <person name="Poliakov A."/>
            <person name="Porter A."/>
            <person name="Szajkowski L."/>
            <person name="Werner G."/>
            <person name="Zhou K."/>
            <person name="Grigoriev I.V."/>
            <person name="Rokhsar D.S."/>
            <person name="Grossman A.R."/>
        </authorList>
    </citation>
    <scope>NUCLEOTIDE SEQUENCE [LARGE SCALE GENOMIC DNA]</scope>
    <source>
        <strain evidence="2">CC-503</strain>
    </source>
</reference>
<dbReference type="Gramene" id="PNW70281">
    <property type="protein sequence ID" value="PNW70281"/>
    <property type="gene ID" value="CHLRE_17g713305v5"/>
</dbReference>
<accession>A0A2K3CPR5</accession>
<evidence type="ECO:0000313" key="2">
    <source>
        <dbReference type="Proteomes" id="UP000006906"/>
    </source>
</evidence>
<keyword evidence="2" id="KW-1185">Reference proteome</keyword>
<dbReference type="GeneID" id="66056976"/>
<evidence type="ECO:0000313" key="1">
    <source>
        <dbReference type="EMBL" id="PNW70281.1"/>
    </source>
</evidence>
<dbReference type="KEGG" id="cre:CHLRE_17g713305v5"/>
<sequence>MGTPPTNESYFDTFPFRPRIGDSGLTKTLGFADPHPIDRPLYPHFKTRAGTCHRVPRSETTWQRDRPVQRADGV</sequence>
<organism evidence="1 2">
    <name type="scientific">Chlamydomonas reinhardtii</name>
    <name type="common">Chlamydomonas smithii</name>
    <dbReference type="NCBI Taxonomy" id="3055"/>
    <lineage>
        <taxon>Eukaryota</taxon>
        <taxon>Viridiplantae</taxon>
        <taxon>Chlorophyta</taxon>
        <taxon>core chlorophytes</taxon>
        <taxon>Chlorophyceae</taxon>
        <taxon>CS clade</taxon>
        <taxon>Chlamydomonadales</taxon>
        <taxon>Chlamydomonadaceae</taxon>
        <taxon>Chlamydomonas</taxon>
    </lineage>
</organism>
<protein>
    <submittedName>
        <fullName evidence="1">Uncharacterized protein</fullName>
    </submittedName>
</protein>
<dbReference type="Proteomes" id="UP000006906">
    <property type="component" value="Chromosome 17"/>
</dbReference>